<dbReference type="Proteomes" id="UP000258309">
    <property type="component" value="Unassembled WGS sequence"/>
</dbReference>
<dbReference type="InterPro" id="IPR008949">
    <property type="entry name" value="Isoprenoid_synthase_dom_sf"/>
</dbReference>
<evidence type="ECO:0000256" key="1">
    <source>
        <dbReference type="ARBA" id="ARBA00001946"/>
    </source>
</evidence>
<keyword evidence="3 4" id="KW-0460">Magnesium</keyword>
<keyword evidence="4" id="KW-0456">Lyase</keyword>
<keyword evidence="6" id="KW-1185">Reference proteome</keyword>
<evidence type="ECO:0000256" key="4">
    <source>
        <dbReference type="RuleBase" id="RU366034"/>
    </source>
</evidence>
<comment type="similarity">
    <text evidence="2 4">Belongs to the terpene synthase family.</text>
</comment>
<dbReference type="OrthoDB" id="3004402at2759"/>
<keyword evidence="4" id="KW-0479">Metal-binding</keyword>
<dbReference type="InterPro" id="IPR034686">
    <property type="entry name" value="Terpene_cyclase-like_2"/>
</dbReference>
<dbReference type="AlphaFoldDB" id="A0A3E2HK42"/>
<reference evidence="5 6" key="1">
    <citation type="submission" date="2018-05" db="EMBL/GenBank/DDBJ databases">
        <title>Draft genome sequence of Scytalidium lignicola DSM 105466, a ubiquitous saprotrophic fungus.</title>
        <authorList>
            <person name="Buettner E."/>
            <person name="Gebauer A.M."/>
            <person name="Hofrichter M."/>
            <person name="Liers C."/>
            <person name="Kellner H."/>
        </authorList>
    </citation>
    <scope>NUCLEOTIDE SEQUENCE [LARGE SCALE GENOMIC DNA]</scope>
    <source>
        <strain evidence="5 6">DSM 105466</strain>
    </source>
</reference>
<comment type="cofactor">
    <cofactor evidence="1 4">
        <name>Mg(2+)</name>
        <dbReference type="ChEBI" id="CHEBI:18420"/>
    </cofactor>
</comment>
<dbReference type="GO" id="GO:0046872">
    <property type="term" value="F:metal ion binding"/>
    <property type="evidence" value="ECO:0007669"/>
    <property type="project" value="UniProtKB-KW"/>
</dbReference>
<dbReference type="Gene3D" id="1.10.600.10">
    <property type="entry name" value="Farnesyl Diphosphate Synthase"/>
    <property type="match status" value="1"/>
</dbReference>
<dbReference type="GO" id="GO:0008299">
    <property type="term" value="P:isoprenoid biosynthetic process"/>
    <property type="evidence" value="ECO:0007669"/>
    <property type="project" value="UniProtKB-ARBA"/>
</dbReference>
<evidence type="ECO:0000313" key="6">
    <source>
        <dbReference type="Proteomes" id="UP000258309"/>
    </source>
</evidence>
<feature type="non-terminal residue" evidence="5">
    <location>
        <position position="1"/>
    </location>
</feature>
<name>A0A3E2HK42_SCYLI</name>
<dbReference type="EC" id="4.2.3.-" evidence="4"/>
<evidence type="ECO:0000313" key="5">
    <source>
        <dbReference type="EMBL" id="RFU33603.1"/>
    </source>
</evidence>
<evidence type="ECO:0000256" key="3">
    <source>
        <dbReference type="ARBA" id="ARBA00022842"/>
    </source>
</evidence>
<dbReference type="Pfam" id="PF19086">
    <property type="entry name" value="Terpene_syn_C_2"/>
    <property type="match status" value="1"/>
</dbReference>
<feature type="non-terminal residue" evidence="5">
    <location>
        <position position="263"/>
    </location>
</feature>
<sequence>MPDASPVRAGMIAQSMLIIFLHDDVVESDSSQAGHTIADEIMNHWSENNDGELQIPEEALQGNIFHHFTESVLEEDPICGRELLKGAYRWVAFTRGYKTIHHSNFESLRSYLDYRNVDIGDNLLQGQITFACGVRLSEEEKAALKKLIHLFADHISLMNDLYSFHKEYEKSKSGWLLLNAISVIQQVNQVSVVTAKRIAQEIIFDLEIQFHEEFERHMDQKSLNVRQEKWAKGIAKCLVGHIYYSVTNPRYSGPATKVYDSTA</sequence>
<dbReference type="SUPFAM" id="SSF48576">
    <property type="entry name" value="Terpenoid synthases"/>
    <property type="match status" value="1"/>
</dbReference>
<dbReference type="PANTHER" id="PTHR35201">
    <property type="entry name" value="TERPENE SYNTHASE"/>
    <property type="match status" value="1"/>
</dbReference>
<organism evidence="5 6">
    <name type="scientific">Scytalidium lignicola</name>
    <name type="common">Hyphomycete</name>
    <dbReference type="NCBI Taxonomy" id="5539"/>
    <lineage>
        <taxon>Eukaryota</taxon>
        <taxon>Fungi</taxon>
        <taxon>Dikarya</taxon>
        <taxon>Ascomycota</taxon>
        <taxon>Pezizomycotina</taxon>
        <taxon>Leotiomycetes</taxon>
        <taxon>Leotiomycetes incertae sedis</taxon>
        <taxon>Scytalidium</taxon>
    </lineage>
</organism>
<proteinExistence type="inferred from homology"/>
<gene>
    <name evidence="5" type="ORF">B7463_g2740</name>
</gene>
<evidence type="ECO:0000256" key="2">
    <source>
        <dbReference type="ARBA" id="ARBA00006333"/>
    </source>
</evidence>
<comment type="caution">
    <text evidence="5">The sequence shown here is derived from an EMBL/GenBank/DDBJ whole genome shotgun (WGS) entry which is preliminary data.</text>
</comment>
<dbReference type="PANTHER" id="PTHR35201:SF4">
    <property type="entry name" value="BETA-PINACENE SYNTHASE-RELATED"/>
    <property type="match status" value="1"/>
</dbReference>
<dbReference type="EMBL" id="NCSJ02000033">
    <property type="protein sequence ID" value="RFU33603.1"/>
    <property type="molecule type" value="Genomic_DNA"/>
</dbReference>
<dbReference type="OMA" id="DIACEFI"/>
<protein>
    <recommendedName>
        <fullName evidence="4">Terpene synthase</fullName>
        <ecNumber evidence="4">4.2.3.-</ecNumber>
    </recommendedName>
</protein>
<accession>A0A3E2HK42</accession>
<dbReference type="GO" id="GO:0010333">
    <property type="term" value="F:terpene synthase activity"/>
    <property type="evidence" value="ECO:0007669"/>
    <property type="project" value="InterPro"/>
</dbReference>